<sequence length="205" mass="22444">MERADHVEQSNEFDRFKAGLRLSSPIPLPVHTHHNSVKYLGSDSLYLDQSARYLSQSHTPINCIPGQRMTSSSHTANPIEEQLLSSTIHTQSAPVLKTKTTLSLDSGNQLSEHGVAGDSSIGTLLGCLMAAMYMGGSLPQICLNHSCEKLGLVKNGPNLPWLIEPGGCALLDLFTLGKHCKYEACKDLFYWGKSDFRAIMTRLGE</sequence>
<proteinExistence type="predicted"/>
<dbReference type="PANTHER" id="PTHR16201">
    <property type="entry name" value="SEVEN TRANSMEMBRANE PROTEIN 1-RELATED"/>
    <property type="match status" value="1"/>
</dbReference>
<gene>
    <name evidence="1" type="ORF">AYBTSS11_LOCUS12796</name>
</gene>
<dbReference type="Gramene" id="rna-AYBTSS11_LOCUS12796">
    <property type="protein sequence ID" value="CAJ1947690.1"/>
    <property type="gene ID" value="gene-AYBTSS11_LOCUS12796"/>
</dbReference>
<dbReference type="GO" id="GO:0016020">
    <property type="term" value="C:membrane"/>
    <property type="evidence" value="ECO:0007669"/>
    <property type="project" value="TreeGrafter"/>
</dbReference>
<dbReference type="AlphaFoldDB" id="A0AA86VLX8"/>
<reference evidence="1" key="1">
    <citation type="submission" date="2023-10" db="EMBL/GenBank/DDBJ databases">
        <authorList>
            <person name="Domelevo Entfellner J.-B."/>
        </authorList>
    </citation>
    <scope>NUCLEOTIDE SEQUENCE</scope>
</reference>
<accession>A0AA86VLX8</accession>
<dbReference type="EMBL" id="OY731401">
    <property type="protein sequence ID" value="CAJ1947690.1"/>
    <property type="molecule type" value="Genomic_DNA"/>
</dbReference>
<dbReference type="Proteomes" id="UP001189624">
    <property type="component" value="Chromosome 4"/>
</dbReference>
<evidence type="ECO:0000313" key="1">
    <source>
        <dbReference type="EMBL" id="CAJ1947690.1"/>
    </source>
</evidence>
<dbReference type="PANTHER" id="PTHR16201:SF44">
    <property type="entry name" value="SEVEN TRANSMEMBRANE PROTEIN 1"/>
    <property type="match status" value="1"/>
</dbReference>
<keyword evidence="2" id="KW-1185">Reference proteome</keyword>
<protein>
    <submittedName>
        <fullName evidence="1">Uncharacterized protein</fullName>
    </submittedName>
</protein>
<evidence type="ECO:0000313" key="2">
    <source>
        <dbReference type="Proteomes" id="UP001189624"/>
    </source>
</evidence>
<organism evidence="1 2">
    <name type="scientific">Sphenostylis stenocarpa</name>
    <dbReference type="NCBI Taxonomy" id="92480"/>
    <lineage>
        <taxon>Eukaryota</taxon>
        <taxon>Viridiplantae</taxon>
        <taxon>Streptophyta</taxon>
        <taxon>Embryophyta</taxon>
        <taxon>Tracheophyta</taxon>
        <taxon>Spermatophyta</taxon>
        <taxon>Magnoliopsida</taxon>
        <taxon>eudicotyledons</taxon>
        <taxon>Gunneridae</taxon>
        <taxon>Pentapetalae</taxon>
        <taxon>rosids</taxon>
        <taxon>fabids</taxon>
        <taxon>Fabales</taxon>
        <taxon>Fabaceae</taxon>
        <taxon>Papilionoideae</taxon>
        <taxon>50 kb inversion clade</taxon>
        <taxon>NPAAA clade</taxon>
        <taxon>indigoferoid/millettioid clade</taxon>
        <taxon>Phaseoleae</taxon>
        <taxon>Sphenostylis</taxon>
    </lineage>
</organism>
<dbReference type="InterPro" id="IPR051415">
    <property type="entry name" value="LAAT-1"/>
</dbReference>
<name>A0AA86VLX8_9FABA</name>